<feature type="region of interest" description="Disordered" evidence="1">
    <location>
        <begin position="60"/>
        <end position="89"/>
    </location>
</feature>
<dbReference type="Proteomes" id="UP000800235">
    <property type="component" value="Unassembled WGS sequence"/>
</dbReference>
<evidence type="ECO:0000313" key="3">
    <source>
        <dbReference type="Proteomes" id="UP000800235"/>
    </source>
</evidence>
<organism evidence="2 3">
    <name type="scientific">Tothia fuscella</name>
    <dbReference type="NCBI Taxonomy" id="1048955"/>
    <lineage>
        <taxon>Eukaryota</taxon>
        <taxon>Fungi</taxon>
        <taxon>Dikarya</taxon>
        <taxon>Ascomycota</taxon>
        <taxon>Pezizomycotina</taxon>
        <taxon>Dothideomycetes</taxon>
        <taxon>Pleosporomycetidae</taxon>
        <taxon>Venturiales</taxon>
        <taxon>Cylindrosympodiaceae</taxon>
        <taxon>Tothia</taxon>
    </lineage>
</organism>
<reference evidence="2" key="1">
    <citation type="journal article" date="2020" name="Stud. Mycol.">
        <title>101 Dothideomycetes genomes: a test case for predicting lifestyles and emergence of pathogens.</title>
        <authorList>
            <person name="Haridas S."/>
            <person name="Albert R."/>
            <person name="Binder M."/>
            <person name="Bloem J."/>
            <person name="Labutti K."/>
            <person name="Salamov A."/>
            <person name="Andreopoulos B."/>
            <person name="Baker S."/>
            <person name="Barry K."/>
            <person name="Bills G."/>
            <person name="Bluhm B."/>
            <person name="Cannon C."/>
            <person name="Castanera R."/>
            <person name="Culley D."/>
            <person name="Daum C."/>
            <person name="Ezra D."/>
            <person name="Gonzalez J."/>
            <person name="Henrissat B."/>
            <person name="Kuo A."/>
            <person name="Liang C."/>
            <person name="Lipzen A."/>
            <person name="Lutzoni F."/>
            <person name="Magnuson J."/>
            <person name="Mondo S."/>
            <person name="Nolan M."/>
            <person name="Ohm R."/>
            <person name="Pangilinan J."/>
            <person name="Park H.-J."/>
            <person name="Ramirez L."/>
            <person name="Alfaro M."/>
            <person name="Sun H."/>
            <person name="Tritt A."/>
            <person name="Yoshinaga Y."/>
            <person name="Zwiers L.-H."/>
            <person name="Turgeon B."/>
            <person name="Goodwin S."/>
            <person name="Spatafora J."/>
            <person name="Crous P."/>
            <person name="Grigoriev I."/>
        </authorList>
    </citation>
    <scope>NUCLEOTIDE SEQUENCE</scope>
    <source>
        <strain evidence="2">CBS 130266</strain>
    </source>
</reference>
<dbReference type="OrthoDB" id="9975758at2759"/>
<evidence type="ECO:0000313" key="2">
    <source>
        <dbReference type="EMBL" id="KAF2433632.1"/>
    </source>
</evidence>
<proteinExistence type="predicted"/>
<gene>
    <name evidence="2" type="ORF">EJ08DRAFT_647311</name>
</gene>
<accession>A0A9P4NXS8</accession>
<name>A0A9P4NXS8_9PEZI</name>
<protein>
    <submittedName>
        <fullName evidence="2">Uncharacterized protein</fullName>
    </submittedName>
</protein>
<evidence type="ECO:0000256" key="1">
    <source>
        <dbReference type="SAM" id="MobiDB-lite"/>
    </source>
</evidence>
<feature type="compositionally biased region" description="Low complexity" evidence="1">
    <location>
        <begin position="18"/>
        <end position="27"/>
    </location>
</feature>
<dbReference type="EMBL" id="MU007020">
    <property type="protein sequence ID" value="KAF2433632.1"/>
    <property type="molecule type" value="Genomic_DNA"/>
</dbReference>
<feature type="compositionally biased region" description="Low complexity" evidence="1">
    <location>
        <begin position="60"/>
        <end position="71"/>
    </location>
</feature>
<comment type="caution">
    <text evidence="2">The sequence shown here is derived from an EMBL/GenBank/DDBJ whole genome shotgun (WGS) entry which is preliminary data.</text>
</comment>
<keyword evidence="3" id="KW-1185">Reference proteome</keyword>
<sequence length="196" mass="21315">MAIQLRAPSKHTIPNAKPPTTTLAPPTSEWLSGQWQVTHSTLPMWKNKSDVRITYTPLLSTTSSSSGPPNLDDLVQYKKSPGPDAKDSSVHGVSRIAHVEGLTEGWAYNWRGKGLLAIASSKWEVLGYGEEVGSWNKWAVTYFSKTPFTPAGIDVYSRGKGVDEPTSEGIKAAFAGMEDEGLRKLAGEIFEIEIPA</sequence>
<dbReference type="AlphaFoldDB" id="A0A9P4NXS8"/>
<feature type="region of interest" description="Disordered" evidence="1">
    <location>
        <begin position="1"/>
        <end position="28"/>
    </location>
</feature>